<dbReference type="Pfam" id="PF01565">
    <property type="entry name" value="FAD_binding_4"/>
    <property type="match status" value="1"/>
</dbReference>
<dbReference type="Pfam" id="PF02754">
    <property type="entry name" value="CCG"/>
    <property type="match status" value="1"/>
</dbReference>
<evidence type="ECO:0000259" key="9">
    <source>
        <dbReference type="PROSITE" id="PS51387"/>
    </source>
</evidence>
<dbReference type="InterPro" id="IPR004017">
    <property type="entry name" value="Cys_rich_dom"/>
</dbReference>
<feature type="domain" description="4Fe-4S ferredoxin-type" evidence="8">
    <location>
        <begin position="623"/>
        <end position="653"/>
    </location>
</feature>
<evidence type="ECO:0000259" key="8">
    <source>
        <dbReference type="PROSITE" id="PS51379"/>
    </source>
</evidence>
<keyword evidence="6" id="KW-0408">Iron</keyword>
<dbReference type="PANTHER" id="PTHR11748">
    <property type="entry name" value="D-LACTATE DEHYDROGENASE"/>
    <property type="match status" value="1"/>
</dbReference>
<comment type="caution">
    <text evidence="10">The sequence shown here is derived from an EMBL/GenBank/DDBJ whole genome shotgun (WGS) entry which is preliminary data.</text>
</comment>
<dbReference type="EMBL" id="JAVRHT010000017">
    <property type="protein sequence ID" value="MDT0631840.1"/>
    <property type="molecule type" value="Genomic_DNA"/>
</dbReference>
<evidence type="ECO:0000256" key="6">
    <source>
        <dbReference type="ARBA" id="ARBA00023004"/>
    </source>
</evidence>
<dbReference type="Proteomes" id="UP001267426">
    <property type="component" value="Unassembled WGS sequence"/>
</dbReference>
<accession>A0ABU3BRB9</accession>
<sequence>MPIDAARLEDFAAAVRPRIAGSLRLDALSRALYATDASLYREPPLGVLVPRHADDVQAALEEAGRFGVPVVARGSGSSLAGSAVSAGLVVDTTKHLREIVALDAEARTATVQPGVVLDDLNAAARAHGLQVGPDPASSNRATIGGMLGTNATGTHSIQYGSVVDWTESARALLADGTPVSFAPLSPEAWAAKMRAGGAEGEVYRRLDALLKVHEQAVRRDTPEHWRRAGGYRLERMFEAPEVDRGPGRPWNGTRNVAALLAGSEGTLGIATEITLGLVERPTHAVLGVVHYATRREALEAVEGILETGPTAVELFDRIALERALNVTEYAPKLHFVQRNADGSLPAALLIVEYSGGSDAETRDGLDRLRRHLGGGAVITEALEDAHMADVYAVRKVGLGLAMSARLPVQAAAIVEDAAVPVRHLPAYIREMEEAMSAENVDAVVYAHASAGCLHVRPFLDLRRPAQVEALEAIARASMTLAKKYGGVIASEHGDGRARGALAEDFYTPALYAAYQATKRAFDPDGRLNPGKIVDVPPLTEALRMGPDYHPARVETGLAFHDPRGVDAGFASAVEACNGSAVCRKIGAGTMCPPFMVTREEKDSTRGRANALREALTGDLGRLTGPEVAEALDLCVSCKACKSECPASVDMAALKTAWQEQKWKEERPGARTRLFAHLPVLARRLAGPLAHVVNRANASPLARPALDRLGIARERPLPSFATRPFSAARDRPAPDGSLGADPDAPRVALYVDTFGRFQEPEIPRAALRVLQAAGARVEVPAYRCCGRTYLSKGFVPHATRLARRLVETYAPYAEGGVAIVGLEPSCVLTLRDEIPRLLQDDPRAAAVAAAAMTFEEWCAAHADRLGALDWQTAGGAADAALVHGHCHQKALSSMGASRACLGAAGLAVTESGAGCCGVAGAFGYEAEHYAVSVAIAEDRLAPAVRAAPPEGVVVAAGTSCREQIEHTTGRRALHPAQALAARL</sequence>
<evidence type="ECO:0000313" key="10">
    <source>
        <dbReference type="EMBL" id="MDT0631840.1"/>
    </source>
</evidence>
<dbReference type="InterPro" id="IPR036318">
    <property type="entry name" value="FAD-bd_PCMH-like_sf"/>
</dbReference>
<name>A0ABU3BRB9_9BACT</name>
<evidence type="ECO:0000256" key="5">
    <source>
        <dbReference type="ARBA" id="ARBA00023002"/>
    </source>
</evidence>
<dbReference type="Pfam" id="PF02913">
    <property type="entry name" value="FAD-oxidase_C"/>
    <property type="match status" value="1"/>
</dbReference>
<keyword evidence="2" id="KW-0285">Flavoprotein</keyword>
<evidence type="ECO:0000256" key="7">
    <source>
        <dbReference type="ARBA" id="ARBA00023014"/>
    </source>
</evidence>
<dbReference type="PROSITE" id="PS00198">
    <property type="entry name" value="4FE4S_FER_1"/>
    <property type="match status" value="1"/>
</dbReference>
<dbReference type="SUPFAM" id="SSF56176">
    <property type="entry name" value="FAD-binding/transporter-associated domain-like"/>
    <property type="match status" value="1"/>
</dbReference>
<dbReference type="InterPro" id="IPR016169">
    <property type="entry name" value="FAD-bd_PCMH_sub2"/>
</dbReference>
<gene>
    <name evidence="10" type="ORF">RM540_08800</name>
</gene>
<evidence type="ECO:0000313" key="11">
    <source>
        <dbReference type="Proteomes" id="UP001267426"/>
    </source>
</evidence>
<dbReference type="InterPro" id="IPR006094">
    <property type="entry name" value="Oxid_FAD_bind_N"/>
</dbReference>
<proteinExistence type="predicted"/>
<dbReference type="PROSITE" id="PS51387">
    <property type="entry name" value="FAD_PCMH"/>
    <property type="match status" value="1"/>
</dbReference>
<keyword evidence="3" id="KW-0479">Metal-binding</keyword>
<keyword evidence="7" id="KW-0411">Iron-sulfur</keyword>
<dbReference type="InterPro" id="IPR016166">
    <property type="entry name" value="FAD-bd_PCMH"/>
</dbReference>
<dbReference type="RefSeq" id="WP_311663203.1">
    <property type="nucleotide sequence ID" value="NZ_JAVRHT010000017.1"/>
</dbReference>
<dbReference type="InterPro" id="IPR017896">
    <property type="entry name" value="4Fe4S_Fe-S-bd"/>
</dbReference>
<dbReference type="InterPro" id="IPR017900">
    <property type="entry name" value="4Fe4S_Fe_S_CS"/>
</dbReference>
<evidence type="ECO:0000256" key="2">
    <source>
        <dbReference type="ARBA" id="ARBA00022630"/>
    </source>
</evidence>
<keyword evidence="11" id="KW-1185">Reference proteome</keyword>
<dbReference type="Gene3D" id="3.30.70.2740">
    <property type="match status" value="1"/>
</dbReference>
<dbReference type="InterPro" id="IPR004113">
    <property type="entry name" value="FAD-bd_oxidored_4_C"/>
</dbReference>
<evidence type="ECO:0000256" key="4">
    <source>
        <dbReference type="ARBA" id="ARBA00022827"/>
    </source>
</evidence>
<dbReference type="Gene3D" id="3.30.465.10">
    <property type="match status" value="1"/>
</dbReference>
<dbReference type="PROSITE" id="PS51379">
    <property type="entry name" value="4FE4S_FER_2"/>
    <property type="match status" value="1"/>
</dbReference>
<dbReference type="SUPFAM" id="SSF55103">
    <property type="entry name" value="FAD-linked oxidases, C-terminal domain"/>
    <property type="match status" value="1"/>
</dbReference>
<organism evidence="10 11">
    <name type="scientific">Rubrivirga litoralis</name>
    <dbReference type="NCBI Taxonomy" id="3075598"/>
    <lineage>
        <taxon>Bacteria</taxon>
        <taxon>Pseudomonadati</taxon>
        <taxon>Rhodothermota</taxon>
        <taxon>Rhodothermia</taxon>
        <taxon>Rhodothermales</taxon>
        <taxon>Rubricoccaceae</taxon>
        <taxon>Rubrivirga</taxon>
    </lineage>
</organism>
<protein>
    <submittedName>
        <fullName evidence="10">FAD-linked oxidase C-terminal domain-containing protein</fullName>
    </submittedName>
</protein>
<reference evidence="10 11" key="1">
    <citation type="submission" date="2023-09" db="EMBL/GenBank/DDBJ databases">
        <authorList>
            <person name="Rey-Velasco X."/>
        </authorList>
    </citation>
    <scope>NUCLEOTIDE SEQUENCE [LARGE SCALE GENOMIC DNA]</scope>
    <source>
        <strain evidence="10 11">F394</strain>
    </source>
</reference>
<dbReference type="PANTHER" id="PTHR11748:SF119">
    <property type="entry name" value="D-2-HYDROXYGLUTARATE DEHYDROGENASE"/>
    <property type="match status" value="1"/>
</dbReference>
<dbReference type="Pfam" id="PF13183">
    <property type="entry name" value="Fer4_8"/>
    <property type="match status" value="1"/>
</dbReference>
<keyword evidence="4" id="KW-0274">FAD</keyword>
<dbReference type="InterPro" id="IPR016164">
    <property type="entry name" value="FAD-linked_Oxase-like_C"/>
</dbReference>
<evidence type="ECO:0000256" key="3">
    <source>
        <dbReference type="ARBA" id="ARBA00022723"/>
    </source>
</evidence>
<feature type="domain" description="FAD-binding PCMH-type" evidence="9">
    <location>
        <begin position="40"/>
        <end position="280"/>
    </location>
</feature>
<comment type="cofactor">
    <cofactor evidence="1">
        <name>FAD</name>
        <dbReference type="ChEBI" id="CHEBI:57692"/>
    </cofactor>
</comment>
<dbReference type="SUPFAM" id="SSF46548">
    <property type="entry name" value="alpha-helical ferredoxin"/>
    <property type="match status" value="1"/>
</dbReference>
<keyword evidence="5" id="KW-0560">Oxidoreductase</keyword>
<evidence type="ECO:0000256" key="1">
    <source>
        <dbReference type="ARBA" id="ARBA00001974"/>
    </source>
</evidence>